<dbReference type="AlphaFoldDB" id="A0A437J8N0"/>
<dbReference type="Proteomes" id="UP000282977">
    <property type="component" value="Unassembled WGS sequence"/>
</dbReference>
<keyword evidence="4" id="KW-0449">Lipoprotein</keyword>
<evidence type="ECO:0000256" key="3">
    <source>
        <dbReference type="ARBA" id="ARBA00015281"/>
    </source>
</evidence>
<evidence type="ECO:0000256" key="4">
    <source>
        <dbReference type="ARBA" id="ARBA00023288"/>
    </source>
</evidence>
<dbReference type="GO" id="GO:0009279">
    <property type="term" value="C:cell outer membrane"/>
    <property type="evidence" value="ECO:0007669"/>
    <property type="project" value="UniProtKB-SubCell"/>
</dbReference>
<dbReference type="RefSeq" id="WP_127689937.1">
    <property type="nucleotide sequence ID" value="NZ_RZUL01000002.1"/>
</dbReference>
<evidence type="ECO:0000256" key="5">
    <source>
        <dbReference type="SAM" id="SignalP"/>
    </source>
</evidence>
<evidence type="ECO:0000313" key="8">
    <source>
        <dbReference type="Proteomes" id="UP000282977"/>
    </source>
</evidence>
<comment type="caution">
    <text evidence="7">The sequence shown here is derived from an EMBL/GenBank/DDBJ whole genome shotgun (WGS) entry which is preliminary data.</text>
</comment>
<feature type="chain" id="PRO_5019451263" description="17 kDa surface antigen" evidence="5">
    <location>
        <begin position="23"/>
        <end position="99"/>
    </location>
</feature>
<gene>
    <name evidence="7" type="ORF">ENE74_06240</name>
</gene>
<keyword evidence="5" id="KW-0732">Signal</keyword>
<dbReference type="InterPro" id="IPR008816">
    <property type="entry name" value="Gly_zipper_2TM_dom"/>
</dbReference>
<comment type="similarity">
    <text evidence="2">Belongs to the rickettsiale 17 kDa surface antigen family.</text>
</comment>
<dbReference type="EMBL" id="RZUL01000002">
    <property type="protein sequence ID" value="RVT41861.1"/>
    <property type="molecule type" value="Genomic_DNA"/>
</dbReference>
<feature type="signal peptide" evidence="5">
    <location>
        <begin position="1"/>
        <end position="22"/>
    </location>
</feature>
<proteinExistence type="inferred from homology"/>
<organism evidence="7 8">
    <name type="scientific">Sphingobium algorifonticola</name>
    <dbReference type="NCBI Taxonomy" id="2008318"/>
    <lineage>
        <taxon>Bacteria</taxon>
        <taxon>Pseudomonadati</taxon>
        <taxon>Pseudomonadota</taxon>
        <taxon>Alphaproteobacteria</taxon>
        <taxon>Sphingomonadales</taxon>
        <taxon>Sphingomonadaceae</taxon>
        <taxon>Sphingobium</taxon>
    </lineage>
</organism>
<protein>
    <recommendedName>
        <fullName evidence="3">17 kDa surface antigen</fullName>
    </recommendedName>
</protein>
<comment type="subcellular location">
    <subcellularLocation>
        <location evidence="1">Cell outer membrane</location>
        <topology evidence="1">Lipid-anchor</topology>
    </subcellularLocation>
</comment>
<keyword evidence="8" id="KW-1185">Reference proteome</keyword>
<dbReference type="Pfam" id="PF05433">
    <property type="entry name" value="Rick_17kDa_Anti"/>
    <property type="match status" value="1"/>
</dbReference>
<evidence type="ECO:0000256" key="2">
    <source>
        <dbReference type="ARBA" id="ARBA00008681"/>
    </source>
</evidence>
<feature type="domain" description="Glycine zipper 2TM" evidence="6">
    <location>
        <begin position="52"/>
        <end position="91"/>
    </location>
</feature>
<reference evidence="7 8" key="1">
    <citation type="submission" date="2019-01" db="EMBL/GenBank/DDBJ databases">
        <authorList>
            <person name="Chen W.-M."/>
        </authorList>
    </citation>
    <scope>NUCLEOTIDE SEQUENCE [LARGE SCALE GENOMIC DNA]</scope>
    <source>
        <strain evidence="7 8">TLA-22</strain>
    </source>
</reference>
<name>A0A437J8N0_9SPHN</name>
<sequence length="99" mass="10395">MKRFLLAITMAATSLTAVPAMAQGQGWQNRNARIYRGGDGRYYCRRQDGTTGLIIGAAVGGLLGNRIDNGNSSLLGTLLGAGGGALLGREIDRGNVRCR</sequence>
<evidence type="ECO:0000259" key="6">
    <source>
        <dbReference type="Pfam" id="PF05433"/>
    </source>
</evidence>
<accession>A0A437J8N0</accession>
<evidence type="ECO:0000313" key="7">
    <source>
        <dbReference type="EMBL" id="RVT41861.1"/>
    </source>
</evidence>
<evidence type="ECO:0000256" key="1">
    <source>
        <dbReference type="ARBA" id="ARBA00004459"/>
    </source>
</evidence>